<protein>
    <submittedName>
        <fullName evidence="1">Uncharacterized protein</fullName>
    </submittedName>
</protein>
<gene>
    <name evidence="1" type="ORF">BCR33DRAFT_808584</name>
</gene>
<reference evidence="1 2" key="1">
    <citation type="submission" date="2016-07" db="EMBL/GenBank/DDBJ databases">
        <title>Pervasive Adenine N6-methylation of Active Genes in Fungi.</title>
        <authorList>
            <consortium name="DOE Joint Genome Institute"/>
            <person name="Mondo S.J."/>
            <person name="Dannebaum R.O."/>
            <person name="Kuo R.C."/>
            <person name="Labutti K."/>
            <person name="Haridas S."/>
            <person name="Kuo A."/>
            <person name="Salamov A."/>
            <person name="Ahrendt S.R."/>
            <person name="Lipzen A."/>
            <person name="Sullivan W."/>
            <person name="Andreopoulos W.B."/>
            <person name="Clum A."/>
            <person name="Lindquist E."/>
            <person name="Daum C."/>
            <person name="Ramamoorthy G.K."/>
            <person name="Gryganskyi A."/>
            <person name="Culley D."/>
            <person name="Magnuson J.K."/>
            <person name="James T.Y."/>
            <person name="O'Malley M.A."/>
            <person name="Stajich J.E."/>
            <person name="Spatafora J.W."/>
            <person name="Visel A."/>
            <person name="Grigoriev I.V."/>
        </authorList>
    </citation>
    <scope>NUCLEOTIDE SEQUENCE [LARGE SCALE GENOMIC DNA]</scope>
    <source>
        <strain evidence="1 2">JEL800</strain>
    </source>
</reference>
<sequence>MFESTVPGQGITTLAPIKNFDNLLTSMGFAVEREIMLDCIHIGGLQAHPKEACQYKGVKKIIMYSGFKYQTVDHVDANHGFRSIQVAEIIENTDQFRAKIKAFVNHLTKAEEMSFGMRFEVRGEDAAVASFLQDFKNKIRTFDQKARSTLFVVEKTATLIKYIIIRIQALVSLVSLLGQLIRNHPQLKVYWEETANYIHKELICLVSKPPGWYNSNFDCYTLQKFTSQLHSFGSISYQAFPLLHILAEPNELRYTANPVLQEFWWNSVGILSKNPAGIPTGYTTEFPQKVICRNFNRAALSGFRRKLCWISARLFHRIPTEQGSFQFPVSYFGRQPHDKEMEMICIGYIINIYYKNRMKSKIRAVSELTYHTKVNWNLVTRKTNQRHQPRT</sequence>
<name>A0A1Y2ANJ4_9FUNG</name>
<keyword evidence="2" id="KW-1185">Reference proteome</keyword>
<dbReference type="EMBL" id="MCGO01000148">
    <property type="protein sequence ID" value="ORY24143.1"/>
    <property type="molecule type" value="Genomic_DNA"/>
</dbReference>
<accession>A0A1Y2ANJ4</accession>
<comment type="caution">
    <text evidence="1">The sequence shown here is derived from an EMBL/GenBank/DDBJ whole genome shotgun (WGS) entry which is preliminary data.</text>
</comment>
<organism evidence="1 2">
    <name type="scientific">Rhizoclosmatium globosum</name>
    <dbReference type="NCBI Taxonomy" id="329046"/>
    <lineage>
        <taxon>Eukaryota</taxon>
        <taxon>Fungi</taxon>
        <taxon>Fungi incertae sedis</taxon>
        <taxon>Chytridiomycota</taxon>
        <taxon>Chytridiomycota incertae sedis</taxon>
        <taxon>Chytridiomycetes</taxon>
        <taxon>Chytridiales</taxon>
        <taxon>Chytriomycetaceae</taxon>
        <taxon>Rhizoclosmatium</taxon>
    </lineage>
</organism>
<evidence type="ECO:0000313" key="2">
    <source>
        <dbReference type="Proteomes" id="UP000193642"/>
    </source>
</evidence>
<proteinExistence type="predicted"/>
<evidence type="ECO:0000313" key="1">
    <source>
        <dbReference type="EMBL" id="ORY24143.1"/>
    </source>
</evidence>
<dbReference type="AlphaFoldDB" id="A0A1Y2ANJ4"/>
<dbReference type="Proteomes" id="UP000193642">
    <property type="component" value="Unassembled WGS sequence"/>
</dbReference>